<dbReference type="PANTHER" id="PTHR46889">
    <property type="entry name" value="TRANSPOSASE INSF FOR INSERTION SEQUENCE IS3B-RELATED"/>
    <property type="match status" value="1"/>
</dbReference>
<dbReference type="AlphaFoldDB" id="A0A1F8DR11"/>
<dbReference type="InterPro" id="IPR001584">
    <property type="entry name" value="Integrase_cat-core"/>
</dbReference>
<gene>
    <name evidence="2" type="ORF">A2755_01605</name>
</gene>
<dbReference type="GO" id="GO:0003676">
    <property type="term" value="F:nucleic acid binding"/>
    <property type="evidence" value="ECO:0007669"/>
    <property type="project" value="InterPro"/>
</dbReference>
<dbReference type="EMBL" id="MGIP01000014">
    <property type="protein sequence ID" value="OGM90882.1"/>
    <property type="molecule type" value="Genomic_DNA"/>
</dbReference>
<dbReference type="Gene3D" id="3.30.420.10">
    <property type="entry name" value="Ribonuclease H-like superfamily/Ribonuclease H"/>
    <property type="match status" value="1"/>
</dbReference>
<dbReference type="InterPro" id="IPR036397">
    <property type="entry name" value="RNaseH_sf"/>
</dbReference>
<dbReference type="Proteomes" id="UP000177029">
    <property type="component" value="Unassembled WGS sequence"/>
</dbReference>
<evidence type="ECO:0000313" key="2">
    <source>
        <dbReference type="EMBL" id="OGM90882.1"/>
    </source>
</evidence>
<comment type="caution">
    <text evidence="2">The sequence shown here is derived from an EMBL/GenBank/DDBJ whole genome shotgun (WGS) entry which is preliminary data.</text>
</comment>
<dbReference type="PANTHER" id="PTHR46889:SF4">
    <property type="entry name" value="TRANSPOSASE INSO FOR INSERTION SEQUENCE ELEMENT IS911B-RELATED"/>
    <property type="match status" value="1"/>
</dbReference>
<protein>
    <recommendedName>
        <fullName evidence="1">Integrase catalytic domain-containing protein</fullName>
    </recommendedName>
</protein>
<proteinExistence type="predicted"/>
<dbReference type="Pfam" id="PF13683">
    <property type="entry name" value="rve_3"/>
    <property type="match status" value="1"/>
</dbReference>
<dbReference type="STRING" id="1802555.A2755_01605"/>
<dbReference type="InterPro" id="IPR050900">
    <property type="entry name" value="Transposase_IS3/IS150/IS904"/>
</dbReference>
<evidence type="ECO:0000313" key="3">
    <source>
        <dbReference type="Proteomes" id="UP000177029"/>
    </source>
</evidence>
<dbReference type="PROSITE" id="PS50994">
    <property type="entry name" value="INTEGRASE"/>
    <property type="match status" value="1"/>
</dbReference>
<evidence type="ECO:0000259" key="1">
    <source>
        <dbReference type="PROSITE" id="PS50994"/>
    </source>
</evidence>
<sequence>MTNHSVQLVLQAFFSALLHHPRPDICHSDNGREYGSKVFIGAVQECGIRISRSAKASPWENGYQESFYSQFKVDLGDPNRFKTIGELAYEIHHLIWEYNNTRIHSAFRMPPRLFAERYEKVLEKVS</sequence>
<accession>A0A1F8DR11</accession>
<feature type="domain" description="Integrase catalytic" evidence="1">
    <location>
        <begin position="1"/>
        <end position="119"/>
    </location>
</feature>
<organism evidence="2 3">
    <name type="scientific">Candidatus Wolfebacteria bacterium RIFCSPHIGHO2_01_FULL_48_22</name>
    <dbReference type="NCBI Taxonomy" id="1802555"/>
    <lineage>
        <taxon>Bacteria</taxon>
        <taxon>Candidatus Wolfeibacteriota</taxon>
    </lineage>
</organism>
<dbReference type="GO" id="GO:0015074">
    <property type="term" value="P:DNA integration"/>
    <property type="evidence" value="ECO:0007669"/>
    <property type="project" value="InterPro"/>
</dbReference>
<dbReference type="SUPFAM" id="SSF53098">
    <property type="entry name" value="Ribonuclease H-like"/>
    <property type="match status" value="1"/>
</dbReference>
<dbReference type="InterPro" id="IPR012337">
    <property type="entry name" value="RNaseH-like_sf"/>
</dbReference>
<reference evidence="2 3" key="1">
    <citation type="journal article" date="2016" name="Nat. Commun.">
        <title>Thousands of microbial genomes shed light on interconnected biogeochemical processes in an aquifer system.</title>
        <authorList>
            <person name="Anantharaman K."/>
            <person name="Brown C.T."/>
            <person name="Hug L.A."/>
            <person name="Sharon I."/>
            <person name="Castelle C.J."/>
            <person name="Probst A.J."/>
            <person name="Thomas B.C."/>
            <person name="Singh A."/>
            <person name="Wilkins M.J."/>
            <person name="Karaoz U."/>
            <person name="Brodie E.L."/>
            <person name="Williams K.H."/>
            <person name="Hubbard S.S."/>
            <person name="Banfield J.F."/>
        </authorList>
    </citation>
    <scope>NUCLEOTIDE SEQUENCE [LARGE SCALE GENOMIC DNA]</scope>
</reference>
<name>A0A1F8DR11_9BACT</name>